<reference evidence="2" key="1">
    <citation type="journal article" date="2019" name="PLoS Negl. Trop. Dis.">
        <title>Revisiting the worldwide diversity of Leptospira species in the environment.</title>
        <authorList>
            <person name="Vincent A.T."/>
            <person name="Schiettekatte O."/>
            <person name="Bourhy P."/>
            <person name="Veyrier F.J."/>
            <person name="Picardeau M."/>
        </authorList>
    </citation>
    <scope>NUCLEOTIDE SEQUENCE [LARGE SCALE GENOMIC DNA]</scope>
    <source>
        <strain evidence="2">201800277</strain>
    </source>
</reference>
<dbReference type="OrthoDB" id="9781342at2"/>
<evidence type="ECO:0000256" key="1">
    <source>
        <dbReference type="SAM" id="MobiDB-lite"/>
    </source>
</evidence>
<dbReference type="Gene3D" id="3.60.20.40">
    <property type="match status" value="1"/>
</dbReference>
<gene>
    <name evidence="2" type="ORF">EHQ30_07730</name>
</gene>
<keyword evidence="2" id="KW-0808">Transferase</keyword>
<proteinExistence type="predicted"/>
<dbReference type="Proteomes" id="UP000297891">
    <property type="component" value="Unassembled WGS sequence"/>
</dbReference>
<dbReference type="SUPFAM" id="SSF56235">
    <property type="entry name" value="N-terminal nucleophile aminohydrolases (Ntn hydrolases)"/>
    <property type="match status" value="1"/>
</dbReference>
<dbReference type="RefSeq" id="WP_100789664.1">
    <property type="nucleotide sequence ID" value="NZ_NPDQ01000002.1"/>
</dbReference>
<dbReference type="InterPro" id="IPR029055">
    <property type="entry name" value="Ntn_hydrolases_N"/>
</dbReference>
<organism evidence="2 3">
    <name type="scientific">Leptospira brenneri</name>
    <dbReference type="NCBI Taxonomy" id="2023182"/>
    <lineage>
        <taxon>Bacteria</taxon>
        <taxon>Pseudomonadati</taxon>
        <taxon>Spirochaetota</taxon>
        <taxon>Spirochaetia</taxon>
        <taxon>Leptospirales</taxon>
        <taxon>Leptospiraceae</taxon>
        <taxon>Leptospira</taxon>
    </lineage>
</organism>
<dbReference type="EMBL" id="RQFP01000001">
    <property type="protein sequence ID" value="TGK96483.1"/>
    <property type="molecule type" value="Genomic_DNA"/>
</dbReference>
<keyword evidence="3" id="KW-1185">Reference proteome</keyword>
<comment type="caution">
    <text evidence="2">The sequence shown here is derived from an EMBL/GenBank/DDBJ whole genome shotgun (WGS) entry which is preliminary data.</text>
</comment>
<evidence type="ECO:0000313" key="2">
    <source>
        <dbReference type="EMBL" id="TGK96483.1"/>
    </source>
</evidence>
<evidence type="ECO:0000313" key="3">
    <source>
        <dbReference type="Proteomes" id="UP000297891"/>
    </source>
</evidence>
<dbReference type="Gene3D" id="1.10.246.130">
    <property type="match status" value="1"/>
</dbReference>
<accession>A0A2M9Y4D6</accession>
<name>A0A2M9Y4D6_9LEPT</name>
<dbReference type="PANTHER" id="PTHR43881">
    <property type="entry name" value="GAMMA-GLUTAMYLTRANSPEPTIDASE (AFU_ORTHOLOGUE AFUA_4G13580)"/>
    <property type="match status" value="1"/>
</dbReference>
<dbReference type="InterPro" id="IPR043137">
    <property type="entry name" value="GGT_ssub_C"/>
</dbReference>
<dbReference type="GO" id="GO:0016740">
    <property type="term" value="F:transferase activity"/>
    <property type="evidence" value="ECO:0007669"/>
    <property type="project" value="UniProtKB-KW"/>
</dbReference>
<dbReference type="InterPro" id="IPR052896">
    <property type="entry name" value="GGT-like_enzyme"/>
</dbReference>
<protein>
    <submittedName>
        <fullName evidence="2">Gamma-glutamyltransferase family protein</fullName>
    </submittedName>
</protein>
<dbReference type="PANTHER" id="PTHR43881:SF1">
    <property type="entry name" value="GAMMA-GLUTAMYLTRANSPEPTIDASE (AFU_ORTHOLOGUE AFUA_4G13580)"/>
    <property type="match status" value="1"/>
</dbReference>
<dbReference type="PRINTS" id="PR01210">
    <property type="entry name" value="GGTRANSPTASE"/>
</dbReference>
<dbReference type="Pfam" id="PF01019">
    <property type="entry name" value="G_glu_transpept"/>
    <property type="match status" value="1"/>
</dbReference>
<sequence>MSNFLKSFIYLFFFFCLVQCLGSRRPIVPSYVDPQGSLRDAAVGKKFMVSTGNPLATKAAIQVLENGGNAIDAAVAALLVLNVTNGEAASFPSVAPTLIYDKKSGQIKSYIGAGTAPKKANIEWFKEKGYDVMPKNSILSQLLPASPDVIVRLLQEHGTKSFSELVAPAIAIAEEGFPANRILVKNLDLPLYKRLGFTIIMPYNSEVYLEKKWWYGIREGELTKRLDLAKTWKSMATEEKESLKTGKTREQALESVRDYFYKGAIADSIVKLHTDKGGLFTKEDLENYSGGWEEPVSGQFGEYQILSNQTWTQGPIVPMVLQILDGIDLKSMGHNSPEYIHTVSQAIELAIADRERYFGDPKFVDVPLDGLLSKKYAGLRRKLIQKEAFGETPPSGDPWSFSSRKKPSSQNSPNEVKEKEISEIKYGKDTTYLTIVDPEGNAISLTPSDFPQSPMVPGTGLTLGIRMTQFRLDPNHPSALAPGKRPRITPNPGMVLKNGKLWMSFGTPGGDVQSQAMIQFFLNVVVFGMDPQKAVEAPRFRSVNWPDSFSPHVYRPGGIELEEGLYQLTSDSLTKKGYKVYKKANLDNDLGSVCAVIKDETNKQLIGVADPREESWAEGK</sequence>
<dbReference type="AlphaFoldDB" id="A0A2M9Y4D6"/>
<dbReference type="InterPro" id="IPR043138">
    <property type="entry name" value="GGT_lsub"/>
</dbReference>
<feature type="region of interest" description="Disordered" evidence="1">
    <location>
        <begin position="387"/>
        <end position="420"/>
    </location>
</feature>